<keyword evidence="2" id="KW-0945">Host-virus interaction</keyword>
<evidence type="ECO:0000256" key="6">
    <source>
        <dbReference type="ARBA" id="ARBA00023296"/>
    </source>
</evidence>
<comment type="similarity">
    <text evidence="7">Belongs to the Leviviricetes maturation protein family.</text>
</comment>
<evidence type="ECO:0000256" key="2">
    <source>
        <dbReference type="ARBA" id="ARBA00022581"/>
    </source>
</evidence>
<accession>A0A514D8A9</accession>
<evidence type="ECO:0000313" key="8">
    <source>
        <dbReference type="EMBL" id="QDH89851.1"/>
    </source>
</evidence>
<dbReference type="GO" id="GO:0044423">
    <property type="term" value="C:virion component"/>
    <property type="evidence" value="ECO:0007669"/>
    <property type="project" value="UniProtKB-KW"/>
</dbReference>
<protein>
    <recommendedName>
        <fullName evidence="9">Maturation</fullName>
    </recommendedName>
</protein>
<keyword evidence="6" id="KW-1160">Virus entry into host cell</keyword>
<keyword evidence="3" id="KW-1161">Viral attachment to host cell</keyword>
<dbReference type="InterPro" id="IPR005563">
    <property type="entry name" value="A_protein"/>
</dbReference>
<organism evidence="8">
    <name type="scientific">Leviviridae sp</name>
    <dbReference type="NCBI Taxonomy" id="2027243"/>
    <lineage>
        <taxon>Viruses</taxon>
        <taxon>Riboviria</taxon>
        <taxon>Orthornavirae</taxon>
        <taxon>Lenarviricota</taxon>
        <taxon>Leviviricetes</taxon>
        <taxon>Norzivirales</taxon>
        <taxon>Fiersviridae</taxon>
    </lineage>
</organism>
<evidence type="ECO:0000256" key="5">
    <source>
        <dbReference type="ARBA" id="ARBA00023104"/>
    </source>
</evidence>
<evidence type="ECO:0000256" key="1">
    <source>
        <dbReference type="ARBA" id="ARBA00004328"/>
    </source>
</evidence>
<evidence type="ECO:0000256" key="7">
    <source>
        <dbReference type="ARBA" id="ARBA00035110"/>
    </source>
</evidence>
<keyword evidence="5" id="KW-1175">Viral attachment to host cell pilus</keyword>
<proteinExistence type="inferred from homology"/>
<keyword evidence="4" id="KW-0946">Virion</keyword>
<gene>
    <name evidence="8" type="ORF">H4BulkL22317e12091_000001</name>
</gene>
<evidence type="ECO:0000256" key="4">
    <source>
        <dbReference type="ARBA" id="ARBA00022844"/>
    </source>
</evidence>
<reference evidence="8" key="1">
    <citation type="submission" date="2019-05" db="EMBL/GenBank/DDBJ databases">
        <title>Metatranscriptomic reconstruction reveals RNA viruses with the potential to shape carbon cycling in soil.</title>
        <authorList>
            <person name="Starr E.P."/>
            <person name="Nuccio E."/>
            <person name="Pett-Ridge J."/>
            <person name="Banfield J.F."/>
            <person name="Firestone M.K."/>
        </authorList>
    </citation>
    <scope>NUCLEOTIDE SEQUENCE</scope>
    <source>
        <strain evidence="8">H4_Bulk_Litter_22_scaffold_317_e_1209_1</strain>
    </source>
</reference>
<name>A0A514D8A9_9VIRU</name>
<sequence>MAQGAQTVSLIADLSVRLAKTFLQLKKLRLADAVSTLKAPLKTLLPLTRQKMANDFLAYRYGIAPLIGDIQGMAEYIASIVLSEQKIKAAGTSTKYADFVDTGFLGAIIPYKIFRSSKVTVKHNVRFRVNDKLSKAAEELGFTNPANVLWELVPFSFVVDWFLPIGNFLNSMNALEHLTVVDVTRTTVIEEFLFFQLDPSPYELPIDDRNKVNISGLNCLTRNFCCVREVIPTPNLPLPTFKNPLSTGHIANAIALMSQLLKR</sequence>
<evidence type="ECO:0000256" key="3">
    <source>
        <dbReference type="ARBA" id="ARBA00022804"/>
    </source>
</evidence>
<evidence type="ECO:0008006" key="9">
    <source>
        <dbReference type="Google" id="ProtNLM"/>
    </source>
</evidence>
<dbReference type="EMBL" id="MN035083">
    <property type="protein sequence ID" value="QDH89851.1"/>
    <property type="molecule type" value="Genomic_RNA"/>
</dbReference>
<dbReference type="GO" id="GO:0039666">
    <property type="term" value="P:virion attachment to host cell pilus"/>
    <property type="evidence" value="ECO:0007669"/>
    <property type="project" value="UniProtKB-KW"/>
</dbReference>
<comment type="subcellular location">
    <subcellularLocation>
        <location evidence="1">Virion</location>
    </subcellularLocation>
</comment>
<dbReference type="Pfam" id="PF03863">
    <property type="entry name" value="Phage_mat-A"/>
    <property type="match status" value="1"/>
</dbReference>